<dbReference type="InterPro" id="IPR025828">
    <property type="entry name" value="Put_sensor_dom"/>
</dbReference>
<accession>A0A938Y7U7</accession>
<dbReference type="EC" id="2.7.13.3" evidence="2"/>
<dbReference type="InterPro" id="IPR050482">
    <property type="entry name" value="Sensor_HK_TwoCompSys"/>
</dbReference>
<evidence type="ECO:0000256" key="3">
    <source>
        <dbReference type="ARBA" id="ARBA00022553"/>
    </source>
</evidence>
<feature type="transmembrane region" description="Helical" evidence="10">
    <location>
        <begin position="32"/>
        <end position="55"/>
    </location>
</feature>
<evidence type="ECO:0000256" key="7">
    <source>
        <dbReference type="ARBA" id="ARBA00022840"/>
    </source>
</evidence>
<dbReference type="PANTHER" id="PTHR24421:SF10">
    <property type="entry name" value="NITRATE_NITRITE SENSOR PROTEIN NARQ"/>
    <property type="match status" value="1"/>
</dbReference>
<evidence type="ECO:0000259" key="12">
    <source>
        <dbReference type="Pfam" id="PF07730"/>
    </source>
</evidence>
<evidence type="ECO:0000256" key="4">
    <source>
        <dbReference type="ARBA" id="ARBA00022679"/>
    </source>
</evidence>
<evidence type="ECO:0000313" key="14">
    <source>
        <dbReference type="EMBL" id="MBM9459450.1"/>
    </source>
</evidence>
<proteinExistence type="predicted"/>
<dbReference type="InterPro" id="IPR011712">
    <property type="entry name" value="Sig_transdc_His_kin_sub3_dim/P"/>
</dbReference>
<dbReference type="Proteomes" id="UP000663791">
    <property type="component" value="Unassembled WGS sequence"/>
</dbReference>
<dbReference type="GO" id="GO:0000155">
    <property type="term" value="F:phosphorelay sensor kinase activity"/>
    <property type="evidence" value="ECO:0007669"/>
    <property type="project" value="InterPro"/>
</dbReference>
<keyword evidence="7" id="KW-0067">ATP-binding</keyword>
<dbReference type="Gene3D" id="3.30.565.10">
    <property type="entry name" value="Histidine kinase-like ATPase, C-terminal domain"/>
    <property type="match status" value="1"/>
</dbReference>
<keyword evidence="5" id="KW-0547">Nucleotide-binding</keyword>
<feature type="transmembrane region" description="Helical" evidence="10">
    <location>
        <begin position="130"/>
        <end position="163"/>
    </location>
</feature>
<evidence type="ECO:0000256" key="8">
    <source>
        <dbReference type="ARBA" id="ARBA00023012"/>
    </source>
</evidence>
<protein>
    <recommendedName>
        <fullName evidence="2">histidine kinase</fullName>
        <ecNumber evidence="2">2.7.13.3</ecNumber>
    </recommendedName>
</protein>
<dbReference type="Pfam" id="PF07730">
    <property type="entry name" value="HisKA_3"/>
    <property type="match status" value="1"/>
</dbReference>
<dbReference type="AlphaFoldDB" id="A0A938Y7U7"/>
<evidence type="ECO:0000259" key="11">
    <source>
        <dbReference type="Pfam" id="PF02518"/>
    </source>
</evidence>
<dbReference type="GO" id="GO:0046983">
    <property type="term" value="F:protein dimerization activity"/>
    <property type="evidence" value="ECO:0007669"/>
    <property type="project" value="InterPro"/>
</dbReference>
<evidence type="ECO:0000256" key="6">
    <source>
        <dbReference type="ARBA" id="ARBA00022777"/>
    </source>
</evidence>
<keyword evidence="15" id="KW-1185">Reference proteome</keyword>
<gene>
    <name evidence="14" type="ORF">JK386_06010</name>
</gene>
<organism evidence="14 15">
    <name type="scientific">Nocardioides faecalis</name>
    <dbReference type="NCBI Taxonomy" id="2803858"/>
    <lineage>
        <taxon>Bacteria</taxon>
        <taxon>Bacillati</taxon>
        <taxon>Actinomycetota</taxon>
        <taxon>Actinomycetes</taxon>
        <taxon>Propionibacteriales</taxon>
        <taxon>Nocardioidaceae</taxon>
        <taxon>Nocardioides</taxon>
    </lineage>
</organism>
<dbReference type="GO" id="GO:0016020">
    <property type="term" value="C:membrane"/>
    <property type="evidence" value="ECO:0007669"/>
    <property type="project" value="InterPro"/>
</dbReference>
<evidence type="ECO:0000256" key="10">
    <source>
        <dbReference type="SAM" id="Phobius"/>
    </source>
</evidence>
<evidence type="ECO:0000256" key="1">
    <source>
        <dbReference type="ARBA" id="ARBA00000085"/>
    </source>
</evidence>
<evidence type="ECO:0000313" key="15">
    <source>
        <dbReference type="Proteomes" id="UP000663791"/>
    </source>
</evidence>
<keyword evidence="10" id="KW-1133">Transmembrane helix</keyword>
<dbReference type="Pfam" id="PF02518">
    <property type="entry name" value="HATPase_c"/>
    <property type="match status" value="1"/>
</dbReference>
<keyword evidence="4" id="KW-0808">Transferase</keyword>
<keyword evidence="6" id="KW-0418">Kinase</keyword>
<keyword evidence="8" id="KW-0902">Two-component regulatory system</keyword>
<dbReference type="Pfam" id="PF13796">
    <property type="entry name" value="Sensor"/>
    <property type="match status" value="1"/>
</dbReference>
<comment type="caution">
    <text evidence="14">The sequence shown here is derived from an EMBL/GenBank/DDBJ whole genome shotgun (WGS) entry which is preliminary data.</text>
</comment>
<keyword evidence="10" id="KW-0472">Membrane</keyword>
<feature type="domain" description="Histidine kinase/HSP90-like ATPase" evidence="11">
    <location>
        <begin position="351"/>
        <end position="436"/>
    </location>
</feature>
<feature type="compositionally biased region" description="Low complexity" evidence="9">
    <location>
        <begin position="1"/>
        <end position="17"/>
    </location>
</feature>
<comment type="catalytic activity">
    <reaction evidence="1">
        <text>ATP + protein L-histidine = ADP + protein N-phospho-L-histidine.</text>
        <dbReference type="EC" id="2.7.13.3"/>
    </reaction>
</comment>
<feature type="domain" description="Signal transduction histidine kinase subgroup 3 dimerisation and phosphoacceptor" evidence="12">
    <location>
        <begin position="250"/>
        <end position="313"/>
    </location>
</feature>
<dbReference type="GO" id="GO:0005524">
    <property type="term" value="F:ATP binding"/>
    <property type="evidence" value="ECO:0007669"/>
    <property type="project" value="UniProtKB-KW"/>
</dbReference>
<keyword evidence="10" id="KW-0812">Transmembrane</keyword>
<dbReference type="PANTHER" id="PTHR24421">
    <property type="entry name" value="NITRATE/NITRITE SENSOR PROTEIN NARX-RELATED"/>
    <property type="match status" value="1"/>
</dbReference>
<evidence type="ECO:0000256" key="9">
    <source>
        <dbReference type="SAM" id="MobiDB-lite"/>
    </source>
</evidence>
<feature type="region of interest" description="Disordered" evidence="9">
    <location>
        <begin position="1"/>
        <end position="24"/>
    </location>
</feature>
<dbReference type="Gene3D" id="1.20.5.1930">
    <property type="match status" value="1"/>
</dbReference>
<reference evidence="14" key="1">
    <citation type="submission" date="2021-01" db="EMBL/GenBank/DDBJ databases">
        <title>Novel species in genus Nocardioides.</title>
        <authorList>
            <person name="Zhang G."/>
        </authorList>
    </citation>
    <scope>NUCLEOTIDE SEQUENCE</scope>
    <source>
        <strain evidence="14">Zg-536</strain>
    </source>
</reference>
<dbReference type="InterPro" id="IPR003594">
    <property type="entry name" value="HATPase_dom"/>
</dbReference>
<dbReference type="InterPro" id="IPR036890">
    <property type="entry name" value="HATPase_C_sf"/>
</dbReference>
<dbReference type="EMBL" id="JAERTX010000004">
    <property type="protein sequence ID" value="MBM9459450.1"/>
    <property type="molecule type" value="Genomic_DNA"/>
</dbReference>
<evidence type="ECO:0000259" key="13">
    <source>
        <dbReference type="Pfam" id="PF13796"/>
    </source>
</evidence>
<dbReference type="RefSeq" id="WP_205290739.1">
    <property type="nucleotide sequence ID" value="NZ_CP074406.1"/>
</dbReference>
<name>A0A938Y7U7_9ACTN</name>
<keyword evidence="3" id="KW-0597">Phosphoprotein</keyword>
<sequence>MSQVLTSAAVPAPAATSYDDRDRGPQRGVRRVLLESGYALSAFPIALVAFVLVVIDLSLGASLAVLVVGVLLLSVGVMVARGFARFERLRVQGMLGRRAATPRYVCAEPGAGFWRRMLTPLRDAQSWLDVAWALAGVVTGTLAFTVTVTWWGVVLGGLTYWFWQQWLPEDGEGLAQLIGLGEGAVAESLLQLGLGVVALVTLPWAVRAVSNLHAGLAWALLSSRADLQGRVTQVEQSRDSAHRAEAESLRRLERDIHDGPQQRLIRLGMDLGRARVQLAQDPTRAARTLDEAVAQARAAVEELRALSRGIAPPLLVDRGLAAAVGEMAAGQPIPVGVHTELPGDLPAAAETAAYFVVAEALTNVVRHARATRADVAVVVVDGRLEVTVSDDGRGGATPTPGHGLHGLAERLRGVDGDLEVLSPEGGPTRVRARVPLG</sequence>
<evidence type="ECO:0000256" key="5">
    <source>
        <dbReference type="ARBA" id="ARBA00022741"/>
    </source>
</evidence>
<feature type="transmembrane region" description="Helical" evidence="10">
    <location>
        <begin position="61"/>
        <end position="84"/>
    </location>
</feature>
<evidence type="ECO:0000256" key="2">
    <source>
        <dbReference type="ARBA" id="ARBA00012438"/>
    </source>
</evidence>
<feature type="domain" description="Putative sensor" evidence="13">
    <location>
        <begin position="38"/>
        <end position="221"/>
    </location>
</feature>
<dbReference type="SUPFAM" id="SSF55874">
    <property type="entry name" value="ATPase domain of HSP90 chaperone/DNA topoisomerase II/histidine kinase"/>
    <property type="match status" value="1"/>
</dbReference>
<dbReference type="CDD" id="cd16917">
    <property type="entry name" value="HATPase_UhpB-NarQ-NarX-like"/>
    <property type="match status" value="1"/>
</dbReference>